<comment type="caution">
    <text evidence="2">The sequence shown here is derived from an EMBL/GenBank/DDBJ whole genome shotgun (WGS) entry which is preliminary data.</text>
</comment>
<evidence type="ECO:0000259" key="1">
    <source>
        <dbReference type="SMART" id="SM00849"/>
    </source>
</evidence>
<organism evidence="2 3">
    <name type="scientific">Candidatus Kuenenbacteria bacterium GW2011_GWA2_42_15</name>
    <dbReference type="NCBI Taxonomy" id="1618677"/>
    <lineage>
        <taxon>Bacteria</taxon>
        <taxon>Candidatus Kueneniibacteriota</taxon>
    </lineage>
</organism>
<dbReference type="InterPro" id="IPR001279">
    <property type="entry name" value="Metallo-B-lactamas"/>
</dbReference>
<evidence type="ECO:0000313" key="2">
    <source>
        <dbReference type="EMBL" id="KKS41636.1"/>
    </source>
</evidence>
<sequence>MEKPNVYILNWGKMGAADAASKLGDNAYSADTTVGLIEYEKNGNKKKLMLVDAGMAVAWPEIKKNLEKYGSLNQVTHILMTHWDQDHGQNLKELAGKLVLSRAGTARIGTLDFGQINDLCPNGYIENEYIKWLETNSAHSRDELVYIIDSKNEGLIAFLGDLIFAPCSVLPIANLIGFDTGFTINPVKKYLFLKKLVRDYPNLSQAYIGHYNKPLSYDDLIQHIKDLESEEYQRFLKTFLNKQEPENKKLRSQLK</sequence>
<accession>A0A0G1B5L8</accession>
<proteinExistence type="predicted"/>
<dbReference type="InterPro" id="IPR036866">
    <property type="entry name" value="RibonucZ/Hydroxyglut_hydro"/>
</dbReference>
<dbReference type="SUPFAM" id="SSF56281">
    <property type="entry name" value="Metallo-hydrolase/oxidoreductase"/>
    <property type="match status" value="1"/>
</dbReference>
<dbReference type="Pfam" id="PF00753">
    <property type="entry name" value="Lactamase_B"/>
    <property type="match status" value="1"/>
</dbReference>
<gene>
    <name evidence="2" type="ORF">UV02_C0024G0008</name>
</gene>
<dbReference type="Proteomes" id="UP000034516">
    <property type="component" value="Unassembled WGS sequence"/>
</dbReference>
<feature type="domain" description="Metallo-beta-lactamase" evidence="1">
    <location>
        <begin position="31"/>
        <end position="203"/>
    </location>
</feature>
<dbReference type="Gene3D" id="3.60.15.10">
    <property type="entry name" value="Ribonuclease Z/Hydroxyacylglutathione hydrolase-like"/>
    <property type="match status" value="1"/>
</dbReference>
<name>A0A0G1B5L8_9BACT</name>
<dbReference type="EMBL" id="LCCW01000024">
    <property type="protein sequence ID" value="KKS41636.1"/>
    <property type="molecule type" value="Genomic_DNA"/>
</dbReference>
<reference evidence="2 3" key="1">
    <citation type="journal article" date="2015" name="Nature">
        <title>rRNA introns, odd ribosomes, and small enigmatic genomes across a large radiation of phyla.</title>
        <authorList>
            <person name="Brown C.T."/>
            <person name="Hug L.A."/>
            <person name="Thomas B.C."/>
            <person name="Sharon I."/>
            <person name="Castelle C.J."/>
            <person name="Singh A."/>
            <person name="Wilkins M.J."/>
            <person name="Williams K.H."/>
            <person name="Banfield J.F."/>
        </authorList>
    </citation>
    <scope>NUCLEOTIDE SEQUENCE [LARGE SCALE GENOMIC DNA]</scope>
</reference>
<dbReference type="AlphaFoldDB" id="A0A0G1B5L8"/>
<protein>
    <recommendedName>
        <fullName evidence="1">Metallo-beta-lactamase domain-containing protein</fullName>
    </recommendedName>
</protein>
<evidence type="ECO:0000313" key="3">
    <source>
        <dbReference type="Proteomes" id="UP000034516"/>
    </source>
</evidence>
<dbReference type="SMART" id="SM00849">
    <property type="entry name" value="Lactamase_B"/>
    <property type="match status" value="1"/>
</dbReference>